<dbReference type="EMBL" id="QJVD01000048">
    <property type="protein sequence ID" value="PYI64523.1"/>
    <property type="molecule type" value="Genomic_DNA"/>
</dbReference>
<keyword evidence="3" id="KW-1185">Reference proteome</keyword>
<dbReference type="RefSeq" id="WP_110503084.1">
    <property type="nucleotide sequence ID" value="NZ_QJVD01000048.1"/>
</dbReference>
<evidence type="ECO:0000313" key="3">
    <source>
        <dbReference type="Proteomes" id="UP000247832"/>
    </source>
</evidence>
<dbReference type="GO" id="GO:0010181">
    <property type="term" value="F:FMN binding"/>
    <property type="evidence" value="ECO:0007669"/>
    <property type="project" value="InterPro"/>
</dbReference>
<evidence type="ECO:0000259" key="1">
    <source>
        <dbReference type="SMART" id="SM00900"/>
    </source>
</evidence>
<protein>
    <submittedName>
        <fullName evidence="2">FMN-binding protein</fullName>
    </submittedName>
</protein>
<accession>A0A2V5L488</accession>
<feature type="domain" description="FMN-binding" evidence="1">
    <location>
        <begin position="98"/>
        <end position="175"/>
    </location>
</feature>
<reference evidence="2 3" key="1">
    <citation type="submission" date="2018-05" db="EMBL/GenBank/DDBJ databases">
        <title>Genetic diversity of glacier-inhabiting Cryobacterium bacteria in China and description of Cryobacterium mengkeensis sp. nov. and Arthrobacter glacialis sp. nov.</title>
        <authorList>
            <person name="Liu Q."/>
            <person name="Xin Y.-H."/>
        </authorList>
    </citation>
    <scope>NUCLEOTIDE SEQUENCE [LARGE SCALE GENOMIC DNA]</scope>
    <source>
        <strain evidence="2 3">LI2</strain>
    </source>
</reference>
<proteinExistence type="predicted"/>
<dbReference type="Pfam" id="PF04205">
    <property type="entry name" value="FMN_bind"/>
    <property type="match status" value="1"/>
</dbReference>
<dbReference type="AlphaFoldDB" id="A0A2V5L488"/>
<evidence type="ECO:0000313" key="2">
    <source>
        <dbReference type="EMBL" id="PYI64523.1"/>
    </source>
</evidence>
<gene>
    <name evidence="2" type="ORF">CVV68_21765</name>
</gene>
<dbReference type="GO" id="GO:0016020">
    <property type="term" value="C:membrane"/>
    <property type="evidence" value="ECO:0007669"/>
    <property type="project" value="InterPro"/>
</dbReference>
<sequence>MNGKWRGTALFLGIFAVMGATFGLRLYSAAPQTAIAASLTQTPHTPATKGSAAAPATIGGAAVPAAKPATAPSAAKTTTGSGAATAVTNITGDPENTPYGNVQVAVSFSGKKITGVTVLQVPNSGNYDQQVAQVVPPTLRQEVLSSQSANVNTVSGGTYTSTGYLQSVQSAIDKLP</sequence>
<name>A0A2V5L488_9MICC</name>
<dbReference type="Gene3D" id="3.90.1010.20">
    <property type="match status" value="1"/>
</dbReference>
<comment type="caution">
    <text evidence="2">The sequence shown here is derived from an EMBL/GenBank/DDBJ whole genome shotgun (WGS) entry which is preliminary data.</text>
</comment>
<dbReference type="SMART" id="SM00900">
    <property type="entry name" value="FMN_bind"/>
    <property type="match status" value="1"/>
</dbReference>
<organism evidence="2 3">
    <name type="scientific">Arthrobacter livingstonensis</name>
    <dbReference type="NCBI Taxonomy" id="670078"/>
    <lineage>
        <taxon>Bacteria</taxon>
        <taxon>Bacillati</taxon>
        <taxon>Actinomycetota</taxon>
        <taxon>Actinomycetes</taxon>
        <taxon>Micrococcales</taxon>
        <taxon>Micrococcaceae</taxon>
        <taxon>Arthrobacter</taxon>
    </lineage>
</organism>
<dbReference type="InterPro" id="IPR007329">
    <property type="entry name" value="FMN-bd"/>
</dbReference>
<dbReference type="OrthoDB" id="8099475at2"/>
<dbReference type="Proteomes" id="UP000247832">
    <property type="component" value="Unassembled WGS sequence"/>
</dbReference>